<dbReference type="InterPro" id="IPR054266">
    <property type="entry name" value="DUF6997"/>
</dbReference>
<accession>A0A1F4XX14</accession>
<evidence type="ECO:0000313" key="4">
    <source>
        <dbReference type="Proteomes" id="UP000178585"/>
    </source>
</evidence>
<dbReference type="EMBL" id="MEWZ01000029">
    <property type="protein sequence ID" value="OGC86191.1"/>
    <property type="molecule type" value="Genomic_DNA"/>
</dbReference>
<feature type="domain" description="DUF6996" evidence="1">
    <location>
        <begin position="5"/>
        <end position="81"/>
    </location>
</feature>
<dbReference type="Pfam" id="PF22515">
    <property type="entry name" value="DUF6996"/>
    <property type="match status" value="1"/>
</dbReference>
<feature type="domain" description="DUF6997" evidence="2">
    <location>
        <begin position="83"/>
        <end position="250"/>
    </location>
</feature>
<evidence type="ECO:0000259" key="2">
    <source>
        <dbReference type="Pfam" id="PF22518"/>
    </source>
</evidence>
<gene>
    <name evidence="3" type="ORF">A2949_02775</name>
</gene>
<dbReference type="InterPro" id="IPR054265">
    <property type="entry name" value="DUF6996"/>
</dbReference>
<dbReference type="Proteomes" id="UP000178585">
    <property type="component" value="Unassembled WGS sequence"/>
</dbReference>
<organism evidence="3 4">
    <name type="scientific">Candidatus Adlerbacteria bacterium RIFCSPLOWO2_01_FULL_54_21b</name>
    <dbReference type="NCBI Taxonomy" id="1797245"/>
    <lineage>
        <taxon>Bacteria</taxon>
        <taxon>Candidatus Adleribacteriota</taxon>
    </lineage>
</organism>
<reference evidence="3 4" key="1">
    <citation type="journal article" date="2016" name="Nat. Commun.">
        <title>Thousands of microbial genomes shed light on interconnected biogeochemical processes in an aquifer system.</title>
        <authorList>
            <person name="Anantharaman K."/>
            <person name="Brown C.T."/>
            <person name="Hug L.A."/>
            <person name="Sharon I."/>
            <person name="Castelle C.J."/>
            <person name="Probst A.J."/>
            <person name="Thomas B.C."/>
            <person name="Singh A."/>
            <person name="Wilkins M.J."/>
            <person name="Karaoz U."/>
            <person name="Brodie E.L."/>
            <person name="Williams K.H."/>
            <person name="Hubbard S.S."/>
            <person name="Banfield J.F."/>
        </authorList>
    </citation>
    <scope>NUCLEOTIDE SEQUENCE [LARGE SCALE GENOMIC DNA]</scope>
</reference>
<evidence type="ECO:0000259" key="1">
    <source>
        <dbReference type="Pfam" id="PF22515"/>
    </source>
</evidence>
<sequence>MASSISWKKICGDHKVLEHDFSKSPFLLSSAQIKRSVQAFTTTGEKEVRILCKQDTRESRPKIFQENNLFLLPIKNGDFVIIKGEGYVDIPEITKKPTSYTSKLDFDLETSLVGDSEMQHLDFAYASSLIRTFMEDTSLVLTIRGRKYTPIFDFFVGTQKISTRSVQTEIDAGYEGKDKIVLVEAKNKGDKNVIIRQLYYPYRQWKEHTKKKVYTLFFERSKEKVYSIWQFEFSDPMNYNSIKLVKSGKFLIV</sequence>
<evidence type="ECO:0000313" key="3">
    <source>
        <dbReference type="EMBL" id="OGC86191.1"/>
    </source>
</evidence>
<dbReference type="Pfam" id="PF22518">
    <property type="entry name" value="DUF6997"/>
    <property type="match status" value="1"/>
</dbReference>
<dbReference type="STRING" id="1797245.A2949_02775"/>
<comment type="caution">
    <text evidence="3">The sequence shown here is derived from an EMBL/GenBank/DDBJ whole genome shotgun (WGS) entry which is preliminary data.</text>
</comment>
<dbReference type="AlphaFoldDB" id="A0A1F4XX14"/>
<protein>
    <submittedName>
        <fullName evidence="3">Uncharacterized protein</fullName>
    </submittedName>
</protein>
<name>A0A1F4XX14_9BACT</name>
<proteinExistence type="predicted"/>